<feature type="repeat" description="ANK" evidence="4">
    <location>
        <begin position="159"/>
        <end position="191"/>
    </location>
</feature>
<dbReference type="PANTHER" id="PTHR24198:SF189">
    <property type="entry name" value="ANKYRIN REPEAT AND SOCS BOX PROTEIN 16"/>
    <property type="match status" value="1"/>
</dbReference>
<dbReference type="PROSITE" id="PS50297">
    <property type="entry name" value="ANK_REP_REGION"/>
    <property type="match status" value="3"/>
</dbReference>
<proteinExistence type="predicted"/>
<dbReference type="PANTHER" id="PTHR24198">
    <property type="entry name" value="ANKYRIN REPEAT AND PROTEIN KINASE DOMAIN-CONTAINING PROTEIN"/>
    <property type="match status" value="1"/>
</dbReference>
<reference evidence="6" key="1">
    <citation type="thesis" date="2020" institute="ProQuest LLC" country="789 East Eisenhower Parkway, Ann Arbor, MI, USA">
        <title>Comparative Genomics and Chromosome Evolution.</title>
        <authorList>
            <person name="Mudd A.B."/>
        </authorList>
    </citation>
    <scope>NUCLEOTIDE SEQUENCE</scope>
    <source>
        <strain evidence="6">237g6f4</strain>
        <tissue evidence="6">Blood</tissue>
    </source>
</reference>
<dbReference type="InterPro" id="IPR036770">
    <property type="entry name" value="Ankyrin_rpt-contain_sf"/>
</dbReference>
<feature type="repeat" description="ANK" evidence="4">
    <location>
        <begin position="192"/>
        <end position="224"/>
    </location>
</feature>
<dbReference type="GO" id="GO:0035556">
    <property type="term" value="P:intracellular signal transduction"/>
    <property type="evidence" value="ECO:0007669"/>
    <property type="project" value="InterPro"/>
</dbReference>
<accession>A0AAV7B267</accession>
<evidence type="ECO:0000256" key="1">
    <source>
        <dbReference type="ARBA" id="ARBA00004906"/>
    </source>
</evidence>
<feature type="domain" description="SOCS box" evidence="5">
    <location>
        <begin position="419"/>
        <end position="467"/>
    </location>
</feature>
<evidence type="ECO:0000256" key="2">
    <source>
        <dbReference type="ARBA" id="ARBA00022737"/>
    </source>
</evidence>
<comment type="pathway">
    <text evidence="1">Protein modification; protein ubiquitination.</text>
</comment>
<name>A0AAV7B267_ENGPU</name>
<dbReference type="PROSITE" id="PS50088">
    <property type="entry name" value="ANK_REPEAT"/>
    <property type="match status" value="3"/>
</dbReference>
<dbReference type="PROSITE" id="PS50225">
    <property type="entry name" value="SOCS"/>
    <property type="match status" value="1"/>
</dbReference>
<dbReference type="InterPro" id="IPR002110">
    <property type="entry name" value="Ankyrin_rpt"/>
</dbReference>
<evidence type="ECO:0000256" key="4">
    <source>
        <dbReference type="PROSITE-ProRule" id="PRU00023"/>
    </source>
</evidence>
<evidence type="ECO:0000313" key="6">
    <source>
        <dbReference type="EMBL" id="KAG8566519.1"/>
    </source>
</evidence>
<dbReference type="Pfam" id="PF12796">
    <property type="entry name" value="Ank_2"/>
    <property type="match status" value="2"/>
</dbReference>
<dbReference type="InterPro" id="IPR001496">
    <property type="entry name" value="SOCS_box"/>
</dbReference>
<dbReference type="AlphaFoldDB" id="A0AAV7B267"/>
<dbReference type="InterPro" id="IPR036036">
    <property type="entry name" value="SOCS_box-like_dom_sf"/>
</dbReference>
<keyword evidence="3 4" id="KW-0040">ANK repeat</keyword>
<dbReference type="GO" id="GO:0005737">
    <property type="term" value="C:cytoplasm"/>
    <property type="evidence" value="ECO:0007669"/>
    <property type="project" value="TreeGrafter"/>
</dbReference>
<evidence type="ECO:0000256" key="3">
    <source>
        <dbReference type="ARBA" id="ARBA00023043"/>
    </source>
</evidence>
<comment type="caution">
    <text evidence="6">The sequence shown here is derived from an EMBL/GenBank/DDBJ whole genome shotgun (WGS) entry which is preliminary data.</text>
</comment>
<evidence type="ECO:0000313" key="7">
    <source>
        <dbReference type="Proteomes" id="UP000824782"/>
    </source>
</evidence>
<dbReference type="SUPFAM" id="SSF158235">
    <property type="entry name" value="SOCS box-like"/>
    <property type="match status" value="1"/>
</dbReference>
<organism evidence="6 7">
    <name type="scientific">Engystomops pustulosus</name>
    <name type="common">Tungara frog</name>
    <name type="synonym">Physalaemus pustulosus</name>
    <dbReference type="NCBI Taxonomy" id="76066"/>
    <lineage>
        <taxon>Eukaryota</taxon>
        <taxon>Metazoa</taxon>
        <taxon>Chordata</taxon>
        <taxon>Craniata</taxon>
        <taxon>Vertebrata</taxon>
        <taxon>Euteleostomi</taxon>
        <taxon>Amphibia</taxon>
        <taxon>Batrachia</taxon>
        <taxon>Anura</taxon>
        <taxon>Neobatrachia</taxon>
        <taxon>Hyloidea</taxon>
        <taxon>Leptodactylidae</taxon>
        <taxon>Leiuperinae</taxon>
        <taxon>Engystomops</taxon>
    </lineage>
</organism>
<dbReference type="Proteomes" id="UP000824782">
    <property type="component" value="Unassembled WGS sequence"/>
</dbReference>
<dbReference type="SUPFAM" id="SSF48403">
    <property type="entry name" value="Ankyrin repeat"/>
    <property type="match status" value="1"/>
</dbReference>
<keyword evidence="2" id="KW-0677">Repeat</keyword>
<feature type="repeat" description="ANK" evidence="4">
    <location>
        <begin position="300"/>
        <end position="332"/>
    </location>
</feature>
<dbReference type="SMART" id="SM00969">
    <property type="entry name" value="SOCS_box"/>
    <property type="match status" value="1"/>
</dbReference>
<dbReference type="Gene3D" id="1.25.40.20">
    <property type="entry name" value="Ankyrin repeat-containing domain"/>
    <property type="match status" value="1"/>
</dbReference>
<evidence type="ECO:0000259" key="5">
    <source>
        <dbReference type="PROSITE" id="PS50225"/>
    </source>
</evidence>
<protein>
    <recommendedName>
        <fullName evidence="5">SOCS box domain-containing protein</fullName>
    </recommendedName>
</protein>
<dbReference type="EMBL" id="WNYA01000006">
    <property type="protein sequence ID" value="KAG8566519.1"/>
    <property type="molecule type" value="Genomic_DNA"/>
</dbReference>
<dbReference type="SMART" id="SM00248">
    <property type="entry name" value="ANK"/>
    <property type="match status" value="8"/>
</dbReference>
<keyword evidence="7" id="KW-1185">Reference proteome</keyword>
<sequence length="470" mass="52457">MAKETFPFSAATLKSLQRQREQLEDEERRRAVRSQCLNRRFLPECRPSCQPTRRFLPECRPSCQPTNRRRQYCRDTAIHNALYTGDVDRIKGIFKEDGSADVLVETVTEELQWSPEMGLFSLTPKKSHTSPLRITAGRGYSECVRHLICRGANPNTIAGGRGALHDSCEGRHVECTRLLLSRGANPNLQSEDGLAPLHLCTTKETLDCAKLLLEYGAIVSLPCHYTRATPLHVASVRGLEEHVALYLSLCADPCARNREGETPLNAACSACESPQHFERYLRVAEMLLKAGGDAGMPGKKGHGPLHNASSNCHLRLAQMLLDHGASVNVTNSAGYTPLDCALQVCSDYPECKPHQLVQTLLNHGATPPNIKTWRCCAASPLAFEILLNSYDRIPPGDSWVEVVPTEIWEEHLTFYQSVLQVTNQPRRLQHLARCAVRSQYKDQCHRAIPELRLPAALTAYLMLFPEGLIH</sequence>
<gene>
    <name evidence="6" type="ORF">GDO81_013279</name>
</gene>
<dbReference type="Gene3D" id="1.10.750.20">
    <property type="entry name" value="SOCS box"/>
    <property type="match status" value="1"/>
</dbReference>
<dbReference type="Pfam" id="PF07525">
    <property type="entry name" value="SOCS_box"/>
    <property type="match status" value="1"/>
</dbReference>